<evidence type="ECO:0000259" key="1">
    <source>
        <dbReference type="Pfam" id="PF17288"/>
    </source>
</evidence>
<evidence type="ECO:0000313" key="2">
    <source>
        <dbReference type="EMBL" id="BBP91868.1"/>
    </source>
</evidence>
<feature type="domain" description="Phage terminase large subunit C-terminal" evidence="1">
    <location>
        <begin position="1"/>
        <end position="87"/>
    </location>
</feature>
<dbReference type="PANTHER" id="PTHR39184">
    <property type="match status" value="1"/>
</dbReference>
<name>A0A5S9MFQ2_BACIA</name>
<gene>
    <name evidence="2" type="ORF">BsIDN1_54860</name>
</gene>
<proteinExistence type="predicted"/>
<reference evidence="2 3" key="1">
    <citation type="submission" date="2019-12" db="EMBL/GenBank/DDBJ databases">
        <title>Full genome sequence of a Bacillus safensis strain isolated from commercially available natto in Indonesia.</title>
        <authorList>
            <person name="Yoshida M."/>
            <person name="Uomi M."/>
            <person name="Waturangi D."/>
            <person name="Ekaputri J.J."/>
            <person name="Setiamarga D.H.E."/>
        </authorList>
    </citation>
    <scope>NUCLEOTIDE SEQUENCE [LARGE SCALE GENOMIC DNA]</scope>
    <source>
        <strain evidence="2 3">IDN1</strain>
    </source>
</reference>
<protein>
    <recommendedName>
        <fullName evidence="1">Phage terminase large subunit C-terminal domain-containing protein</fullName>
    </recommendedName>
</protein>
<dbReference type="InterPro" id="IPR035413">
    <property type="entry name" value="Terminase_L_C"/>
</dbReference>
<dbReference type="Gene3D" id="3.30.420.280">
    <property type="match status" value="1"/>
</dbReference>
<organism evidence="2 3">
    <name type="scientific">Bacillus safensis</name>
    <dbReference type="NCBI Taxonomy" id="561879"/>
    <lineage>
        <taxon>Bacteria</taxon>
        <taxon>Bacillati</taxon>
        <taxon>Bacillota</taxon>
        <taxon>Bacilli</taxon>
        <taxon>Bacillales</taxon>
        <taxon>Bacillaceae</taxon>
        <taxon>Bacillus</taxon>
    </lineage>
</organism>
<dbReference type="Pfam" id="PF17288">
    <property type="entry name" value="Terminase_3C"/>
    <property type="match status" value="1"/>
</dbReference>
<sequence>MKKKNLYIYWEYYDRGKTDDETATDLQEFIESQELIKADAAEPKTIHYFRQRGFQMVAAHKFQGSRLQYTKKKTNGLRKLFVLMLVHIPSMNFNH</sequence>
<dbReference type="Proteomes" id="UP000464658">
    <property type="component" value="Chromosome"/>
</dbReference>
<dbReference type="InterPro" id="IPR052380">
    <property type="entry name" value="Viral_DNA_packaging_terminase"/>
</dbReference>
<dbReference type="AlphaFoldDB" id="A0A5S9MFQ2"/>
<dbReference type="EMBL" id="AP021906">
    <property type="protein sequence ID" value="BBP91868.1"/>
    <property type="molecule type" value="Genomic_DNA"/>
</dbReference>
<evidence type="ECO:0000313" key="3">
    <source>
        <dbReference type="Proteomes" id="UP000464658"/>
    </source>
</evidence>
<accession>A0A5S9MFQ2</accession>
<dbReference type="PANTHER" id="PTHR39184:SF1">
    <property type="entry name" value="PBSX PHAGE TERMINASE LARGE SUBUNIT"/>
    <property type="match status" value="1"/>
</dbReference>